<dbReference type="Proteomes" id="UP000188605">
    <property type="component" value="Unassembled WGS sequence"/>
</dbReference>
<accession>A0ACC8X933</accession>
<keyword evidence="2" id="KW-1185">Reference proteome</keyword>
<evidence type="ECO:0000313" key="2">
    <source>
        <dbReference type="Proteomes" id="UP000188605"/>
    </source>
</evidence>
<protein>
    <submittedName>
        <fullName evidence="1">Uncharacterized protein</fullName>
    </submittedName>
</protein>
<reference evidence="1" key="1">
    <citation type="submission" date="2016-08" db="EMBL/GenBank/DDBJ databases">
        <authorList>
            <person name="Ngugi D.K."/>
            <person name="Miyake S."/>
            <person name="Stingl U."/>
        </authorList>
    </citation>
    <scope>NUCLEOTIDE SEQUENCE</scope>
    <source>
        <strain evidence="1">SCG-B11WGA-EpuloA1</strain>
    </source>
</reference>
<organism evidence="1 2">
    <name type="scientific">Candidatus Epulonipiscium fishelsonii</name>
    <dbReference type="NCBI Taxonomy" id="77094"/>
    <lineage>
        <taxon>Bacteria</taxon>
        <taxon>Bacillati</taxon>
        <taxon>Bacillota</taxon>
        <taxon>Clostridia</taxon>
        <taxon>Lachnospirales</taxon>
        <taxon>Lachnospiraceae</taxon>
        <taxon>Candidatus Epulonipiscium</taxon>
    </lineage>
</organism>
<dbReference type="EMBL" id="LJDB01000079">
    <property type="protein sequence ID" value="ONI38755.1"/>
    <property type="molecule type" value="Genomic_DNA"/>
</dbReference>
<comment type="caution">
    <text evidence="1">The sequence shown here is derived from an EMBL/GenBank/DDBJ whole genome shotgun (WGS) entry which is preliminary data.</text>
</comment>
<gene>
    <name evidence="1" type="ORF">AN396_10090</name>
</gene>
<name>A0ACC8X933_9FIRM</name>
<sequence>MGGYLGVTTRTIQNYCTNGTLDEVVTVSGRRTITRQSLINYLERQGMIDINTDDRIDVIYCRVSTKKQQETGDLQRQLDSVLCYCALQNPKDVEIFKEIGSGLNDNRKQLNKLLQLTMDGKVKRIFISYKDRLTRFGFNYIEAICKRFNTKIVIVSTEVIQKSMEEELAEDLCAIIHSFSGKLYGMRGRVKKYAIKELGGE</sequence>
<evidence type="ECO:0000313" key="1">
    <source>
        <dbReference type="EMBL" id="ONI38755.1"/>
    </source>
</evidence>
<proteinExistence type="predicted"/>